<dbReference type="RefSeq" id="WP_014289272.1">
    <property type="nucleotide sequence ID" value="NC_016645.1"/>
</dbReference>
<dbReference type="STRING" id="1104324.P186_2052"/>
<keyword evidence="2" id="KW-1003">Cell membrane</keyword>
<feature type="transmembrane region" description="Helical" evidence="6">
    <location>
        <begin position="257"/>
        <end position="274"/>
    </location>
</feature>
<accession>G7VIG7</accession>
<feature type="transmembrane region" description="Helical" evidence="6">
    <location>
        <begin position="74"/>
        <end position="93"/>
    </location>
</feature>
<feature type="transmembrane region" description="Helical" evidence="6">
    <location>
        <begin position="9"/>
        <end position="28"/>
    </location>
</feature>
<dbReference type="AlphaFoldDB" id="G7VIG7"/>
<dbReference type="OrthoDB" id="28702at2157"/>
<name>G7VIG7_9CREN</name>
<dbReference type="PANTHER" id="PTHR30250:SF11">
    <property type="entry name" value="O-ANTIGEN TRANSPORTER-RELATED"/>
    <property type="match status" value="1"/>
</dbReference>
<sequence length="448" mass="45837">MAVYRAGMWLYASNLVAQLGGYLFWFAAAATVKADVLGEVAYLVASASILAFALELGVPTALTRLYPATRDSAYVSGALALSLFGAAVAASTALWRPSLALLTIVGMLSTYYGAYFQARLDTFPIFIAALTGQTARVALAPLLAHYGPDVLAATYAIPGAILTALGIAASRATPSLTKMRELVKAGAAAWLPGVVATLGTNFGVVAAYNLANPATAGYVYIAQVLANAAVGPATIITGVLLPYLSSTDRKEAGAEKAARLSLVISLPLAAVLIFGGRHFLELLGAHYAQAYPALVIYTVANILSLPASVLSSLTYAQGAYGTFLAGGLASNAARIILYLLYGASAEGVAASFLAGAAVALVYYAAVQRRVAAFISHISPKIAVTAVPAAMAALGIAPAAAGAALGYAAALKLRIVNRAEVAEVARQVLPDPIYAKAAPLASKLLNILD</sequence>
<dbReference type="HOGENOM" id="CLU_610634_0_0_2"/>
<dbReference type="eggNOG" id="arCOG02214">
    <property type="taxonomic scope" value="Archaea"/>
</dbReference>
<evidence type="ECO:0000313" key="7">
    <source>
        <dbReference type="EMBL" id="AET33447.1"/>
    </source>
</evidence>
<comment type="subcellular location">
    <subcellularLocation>
        <location evidence="1">Cell membrane</location>
        <topology evidence="1">Multi-pass membrane protein</topology>
    </subcellularLocation>
</comment>
<evidence type="ECO:0000256" key="6">
    <source>
        <dbReference type="SAM" id="Phobius"/>
    </source>
</evidence>
<dbReference type="EMBL" id="CP003098">
    <property type="protein sequence ID" value="AET33447.1"/>
    <property type="molecule type" value="Genomic_DNA"/>
</dbReference>
<protein>
    <recommendedName>
        <fullName evidence="9">Polysaccharide biosynthesis protein</fullName>
    </recommendedName>
</protein>
<feature type="transmembrane region" description="Helical" evidence="6">
    <location>
        <begin position="347"/>
        <end position="365"/>
    </location>
</feature>
<feature type="transmembrane region" description="Helical" evidence="6">
    <location>
        <begin position="220"/>
        <end position="245"/>
    </location>
</feature>
<dbReference type="Proteomes" id="UP000005867">
    <property type="component" value="Chromosome"/>
</dbReference>
<dbReference type="GO" id="GO:0005886">
    <property type="term" value="C:plasma membrane"/>
    <property type="evidence" value="ECO:0007669"/>
    <property type="project" value="UniProtKB-SubCell"/>
</dbReference>
<dbReference type="PANTHER" id="PTHR30250">
    <property type="entry name" value="PST FAMILY PREDICTED COLANIC ACID TRANSPORTER"/>
    <property type="match status" value="1"/>
</dbReference>
<evidence type="ECO:0000256" key="4">
    <source>
        <dbReference type="ARBA" id="ARBA00022989"/>
    </source>
</evidence>
<evidence type="ECO:0000256" key="1">
    <source>
        <dbReference type="ARBA" id="ARBA00004651"/>
    </source>
</evidence>
<proteinExistence type="predicted"/>
<reference evidence="7 8" key="1">
    <citation type="journal article" date="2012" name="J. Bacteriol.">
        <title>Complete genome sequence of strain 1860, a crenarchaeon of the genus pyrobaculum able to grow with various electron acceptors.</title>
        <authorList>
            <person name="Mardanov A.V."/>
            <person name="Gumerov V.M."/>
            <person name="Slobodkina G.B."/>
            <person name="Beletsky A.V."/>
            <person name="Bonch-Osmolovskaya E.A."/>
            <person name="Ravin N.V."/>
            <person name="Skryabin K.G."/>
        </authorList>
    </citation>
    <scope>NUCLEOTIDE SEQUENCE [LARGE SCALE GENOMIC DNA]</scope>
    <source>
        <strain evidence="7 8">1860</strain>
    </source>
</reference>
<organism evidence="7 8">
    <name type="scientific">Pyrobaculum ferrireducens</name>
    <dbReference type="NCBI Taxonomy" id="1104324"/>
    <lineage>
        <taxon>Archaea</taxon>
        <taxon>Thermoproteota</taxon>
        <taxon>Thermoprotei</taxon>
        <taxon>Thermoproteales</taxon>
        <taxon>Thermoproteaceae</taxon>
        <taxon>Pyrobaculum</taxon>
    </lineage>
</organism>
<keyword evidence="8" id="KW-1185">Reference proteome</keyword>
<gene>
    <name evidence="7" type="ORF">P186_2052</name>
</gene>
<evidence type="ECO:0000313" key="8">
    <source>
        <dbReference type="Proteomes" id="UP000005867"/>
    </source>
</evidence>
<dbReference type="GeneID" id="11596540"/>
<feature type="transmembrane region" description="Helical" evidence="6">
    <location>
        <begin position="323"/>
        <end position="341"/>
    </location>
</feature>
<feature type="transmembrane region" description="Helical" evidence="6">
    <location>
        <begin position="40"/>
        <end position="62"/>
    </location>
</feature>
<dbReference type="KEGG" id="pyr:P186_2052"/>
<keyword evidence="5 6" id="KW-0472">Membrane</keyword>
<feature type="transmembrane region" description="Helical" evidence="6">
    <location>
        <begin position="386"/>
        <end position="409"/>
    </location>
</feature>
<feature type="transmembrane region" description="Helical" evidence="6">
    <location>
        <begin position="182"/>
        <end position="208"/>
    </location>
</feature>
<evidence type="ECO:0000256" key="5">
    <source>
        <dbReference type="ARBA" id="ARBA00023136"/>
    </source>
</evidence>
<keyword evidence="3 6" id="KW-0812">Transmembrane</keyword>
<dbReference type="BioCyc" id="PSP1104324:GJSN-2003-MONOMER"/>
<feature type="transmembrane region" description="Helical" evidence="6">
    <location>
        <begin position="294"/>
        <end position="316"/>
    </location>
</feature>
<evidence type="ECO:0008006" key="9">
    <source>
        <dbReference type="Google" id="ProtNLM"/>
    </source>
</evidence>
<dbReference type="InterPro" id="IPR050833">
    <property type="entry name" value="Poly_Biosynth_Transport"/>
</dbReference>
<feature type="transmembrane region" description="Helical" evidence="6">
    <location>
        <begin position="99"/>
        <end position="116"/>
    </location>
</feature>
<evidence type="ECO:0000256" key="2">
    <source>
        <dbReference type="ARBA" id="ARBA00022475"/>
    </source>
</evidence>
<feature type="transmembrane region" description="Helical" evidence="6">
    <location>
        <begin position="150"/>
        <end position="170"/>
    </location>
</feature>
<evidence type="ECO:0000256" key="3">
    <source>
        <dbReference type="ARBA" id="ARBA00022692"/>
    </source>
</evidence>
<keyword evidence="4 6" id="KW-1133">Transmembrane helix</keyword>
<feature type="transmembrane region" description="Helical" evidence="6">
    <location>
        <begin position="123"/>
        <end position="144"/>
    </location>
</feature>